<name>A0ABV1XGG1_9ACTN</name>
<gene>
    <name evidence="2" type="ORF">ABT404_52950</name>
</gene>
<evidence type="ECO:0000313" key="2">
    <source>
        <dbReference type="EMBL" id="MER7188073.1"/>
    </source>
</evidence>
<proteinExistence type="predicted"/>
<reference evidence="2 3" key="1">
    <citation type="submission" date="2024-06" db="EMBL/GenBank/DDBJ databases">
        <title>The Natural Products Discovery Center: Release of the First 8490 Sequenced Strains for Exploring Actinobacteria Biosynthetic Diversity.</title>
        <authorList>
            <person name="Kalkreuter E."/>
            <person name="Kautsar S.A."/>
            <person name="Yang D."/>
            <person name="Bader C.D."/>
            <person name="Teijaro C.N."/>
            <person name="Fluegel L."/>
            <person name="Davis C.M."/>
            <person name="Simpson J.R."/>
            <person name="Lauterbach L."/>
            <person name="Steele A.D."/>
            <person name="Gui C."/>
            <person name="Meng S."/>
            <person name="Li G."/>
            <person name="Viehrig K."/>
            <person name="Ye F."/>
            <person name="Su P."/>
            <person name="Kiefer A.F."/>
            <person name="Nichols A."/>
            <person name="Cepeda A.J."/>
            <person name="Yan W."/>
            <person name="Fan B."/>
            <person name="Jiang Y."/>
            <person name="Adhikari A."/>
            <person name="Zheng C.-J."/>
            <person name="Schuster L."/>
            <person name="Cowan T.M."/>
            <person name="Smanski M.J."/>
            <person name="Chevrette M.G."/>
            <person name="De Carvalho L.P.S."/>
            <person name="Shen B."/>
        </authorList>
    </citation>
    <scope>NUCLEOTIDE SEQUENCE [LARGE SCALE GENOMIC DNA]</scope>
    <source>
        <strain evidence="2 3">NPDC000234</strain>
    </source>
</reference>
<dbReference type="EMBL" id="JBEPEK010001029">
    <property type="protein sequence ID" value="MER7188073.1"/>
    <property type="molecule type" value="Genomic_DNA"/>
</dbReference>
<feature type="compositionally biased region" description="Low complexity" evidence="1">
    <location>
        <begin position="85"/>
        <end position="100"/>
    </location>
</feature>
<organism evidence="2 3">
    <name type="scientific">Streptomyces hyaluromycini</name>
    <dbReference type="NCBI Taxonomy" id="1377993"/>
    <lineage>
        <taxon>Bacteria</taxon>
        <taxon>Bacillati</taxon>
        <taxon>Actinomycetota</taxon>
        <taxon>Actinomycetes</taxon>
        <taxon>Kitasatosporales</taxon>
        <taxon>Streptomycetaceae</taxon>
        <taxon>Streptomyces</taxon>
    </lineage>
</organism>
<evidence type="ECO:0000256" key="1">
    <source>
        <dbReference type="SAM" id="MobiDB-lite"/>
    </source>
</evidence>
<feature type="non-terminal residue" evidence="2">
    <location>
        <position position="1"/>
    </location>
</feature>
<keyword evidence="3" id="KW-1185">Reference proteome</keyword>
<feature type="region of interest" description="Disordered" evidence="1">
    <location>
        <begin position="1"/>
        <end position="171"/>
    </location>
</feature>
<protein>
    <submittedName>
        <fullName evidence="2">Uncharacterized protein</fullName>
    </submittedName>
</protein>
<accession>A0ABV1XGG1</accession>
<feature type="compositionally biased region" description="Pro residues" evidence="1">
    <location>
        <begin position="71"/>
        <end position="84"/>
    </location>
</feature>
<evidence type="ECO:0000313" key="3">
    <source>
        <dbReference type="Proteomes" id="UP001474181"/>
    </source>
</evidence>
<sequence>GRARGRFAHGSAAAEPALRTEPPATGPVREPGTAASGVPLGEHGPLSAGRKDRGSAPPPPAGGTRPVSRPMSPPGEPAGPPPDPAVVRAALRQALPAPRAGAGGAGDPERATAAPHITVNIGRVELRTAARPAPSGTTRPVGPGPRQDPADGARPLSLADYLAGRDQGGGA</sequence>
<comment type="caution">
    <text evidence="2">The sequence shown here is derived from an EMBL/GenBank/DDBJ whole genome shotgun (WGS) entry which is preliminary data.</text>
</comment>
<dbReference type="Proteomes" id="UP001474181">
    <property type="component" value="Unassembled WGS sequence"/>
</dbReference>